<dbReference type="HAMAP" id="MF_00844_A">
    <property type="entry name" value="RqcH_A"/>
    <property type="match status" value="1"/>
</dbReference>
<organism evidence="4 5">
    <name type="scientific">Methanofervidicoccus abyssi</name>
    <dbReference type="NCBI Taxonomy" id="2082189"/>
    <lineage>
        <taxon>Archaea</taxon>
        <taxon>Methanobacteriati</taxon>
        <taxon>Methanobacteriota</taxon>
        <taxon>Methanomada group</taxon>
        <taxon>Methanococci</taxon>
        <taxon>Methanococcales</taxon>
        <taxon>Methanofervidicoccus</taxon>
    </lineage>
</organism>
<dbReference type="PANTHER" id="PTHR15239:SF6">
    <property type="entry name" value="RIBOSOME QUALITY CONTROL COMPLEX SUBUNIT NEMF"/>
    <property type="match status" value="1"/>
</dbReference>
<dbReference type="GO" id="GO:0000049">
    <property type="term" value="F:tRNA binding"/>
    <property type="evidence" value="ECO:0007669"/>
    <property type="project" value="UniProtKB-UniRule"/>
</dbReference>
<dbReference type="SUPFAM" id="SSF46946">
    <property type="entry name" value="S13-like H2TH domain"/>
    <property type="match status" value="1"/>
</dbReference>
<evidence type="ECO:0000313" key="5">
    <source>
        <dbReference type="Proteomes" id="UP000290527"/>
    </source>
</evidence>
<comment type="function">
    <text evidence="2">Probably part of the ribosome quality control system (RQC). May mediate the addition of alanine residues (Ala tailing) to incompletely synthesized nascent chains from stalled ribosomes, leading to their degradation.</text>
</comment>
<keyword evidence="2" id="KW-0694">RNA-binding</keyword>
<evidence type="ECO:0000256" key="1">
    <source>
        <dbReference type="ARBA" id="ARBA00023054"/>
    </source>
</evidence>
<dbReference type="GO" id="GO:0019843">
    <property type="term" value="F:rRNA binding"/>
    <property type="evidence" value="ECO:0007669"/>
    <property type="project" value="UniProtKB-UniRule"/>
</dbReference>
<protein>
    <recommendedName>
        <fullName evidence="2">Archaeal Rqc2 homolog aRqcH</fullName>
        <shortName evidence="2">aRqcH</shortName>
    </recommendedName>
</protein>
<keyword evidence="2" id="KW-0820">tRNA-binding</keyword>
<dbReference type="InterPro" id="IPR010979">
    <property type="entry name" value="Ribosomal_uS13-like_H2TH"/>
</dbReference>
<evidence type="ECO:0000256" key="2">
    <source>
        <dbReference type="HAMAP-Rule" id="MF_00844"/>
    </source>
</evidence>
<keyword evidence="5" id="KW-1185">Reference proteome</keyword>
<dbReference type="OrthoDB" id="10943at2157"/>
<dbReference type="RefSeq" id="WP_131006601.1">
    <property type="nucleotide sequence ID" value="NZ_BFAX01000001.1"/>
</dbReference>
<feature type="domain" description="NFACT RNA-binding" evidence="3">
    <location>
        <begin position="488"/>
        <end position="598"/>
    </location>
</feature>
<dbReference type="EMBL" id="BFAX01000001">
    <property type="protein sequence ID" value="GBF35802.1"/>
    <property type="molecule type" value="Genomic_DNA"/>
</dbReference>
<feature type="coiled-coil region" evidence="2">
    <location>
        <begin position="308"/>
        <end position="366"/>
    </location>
</feature>
<keyword evidence="1 2" id="KW-0175">Coiled coil</keyword>
<keyword evidence="2" id="KW-0699">rRNA-binding</keyword>
<sequence>MKKDLTNVDIYAIVQELQGEIVNGILDKAFLIDSQGGKELILKIHVPDEGAKEVAIGIGTYKYITLTEYNREKPKNPPSFAMLLRKYLKNTRITSVEQHNFDRIVKITFQWKENIYKLIVELFGEGNVILLDSEDRIILPLKMERWSSREIIPKEIYKYPPQRDLTPFNLEYSIAYEIFRDKFKDDKNKKTECVRVISRIFGLAGTYAEEICYIAGVDKKTVNLSEEEIEKLYNGCREFFKRMFQDRKPHIVLKDGGYFDVSPVELIRYKDYEKKYYEKFINAVDDYFSQYIAKKVVEEVESKLQRIIKKQERILESQMETLKKYEKTAQENQIKGDLIYANYNVVDEILNALRQARERMDWAEIKKIIKENRDNPLLSKIVSIREKSGEVVLRLSADYGEGVIERDIVLDIRKNAFENAEEYYSRSKKFKSKMEGVKKAIELSREKLERLKREGELEQKLIKEMEKKSLVKKKRKKRKWYEKFKWTVIEGYLILAGKDATTNEILIKRYTDDKDIVFHTLMEGAPFAVIKMDRDIGELEEEKRERLLWETARFAASHSRAWKLGLGNTDVYWVRPEQISKTAESGEYLKKGAFMIRGRRNFIRSVPLGLCIGILEYEGEKKLTTAPPETAKNFEKYVMIKPARRKKGELIKELKEIFKDYDVDDEDILRVLPPGESDIVREH</sequence>
<keyword evidence="2" id="KW-0648">Protein biosynthesis</keyword>
<dbReference type="Pfam" id="PF05833">
    <property type="entry name" value="NFACT_N"/>
    <property type="match status" value="1"/>
</dbReference>
<reference evidence="4 5" key="1">
    <citation type="journal article" date="2019" name="Int. J. Syst. Evol. Microbiol.">
        <title>Methanofervidicoccus abyssi gen. nov., sp. nov., a hydrogenotrophic methanogen, isolated from a hydrothermal vent chimney in the Mid-Cayman Spreading Center, the Caribbean Sea.</title>
        <authorList>
            <person name="Sakai S."/>
            <person name="Takaki Y."/>
            <person name="Miyazaki M."/>
            <person name="Ogawara M."/>
            <person name="Yanagawa K."/>
            <person name="Miyazaki J."/>
            <person name="Takai K."/>
        </authorList>
    </citation>
    <scope>NUCLEOTIDE SEQUENCE [LARGE SCALE GENOMIC DNA]</scope>
    <source>
        <strain evidence="4 5">HHB</strain>
    </source>
</reference>
<feature type="coiled-coil region" evidence="2">
    <location>
        <begin position="434"/>
        <end position="468"/>
    </location>
</feature>
<dbReference type="Proteomes" id="UP000290527">
    <property type="component" value="Unassembled WGS sequence"/>
</dbReference>
<dbReference type="GO" id="GO:1990112">
    <property type="term" value="C:RQC complex"/>
    <property type="evidence" value="ECO:0007669"/>
    <property type="project" value="TreeGrafter"/>
</dbReference>
<dbReference type="FunFam" id="2.30.310.10:FF:000003">
    <property type="entry name" value="Zinc knuckle domain containing protein"/>
    <property type="match status" value="1"/>
</dbReference>
<comment type="caution">
    <text evidence="4">The sequence shown here is derived from an EMBL/GenBank/DDBJ whole genome shotgun (WGS) entry which is preliminary data.</text>
</comment>
<dbReference type="Gene3D" id="2.30.310.10">
    <property type="entry name" value="ibrinogen binding protein from staphylococcus aureus domain"/>
    <property type="match status" value="1"/>
</dbReference>
<comment type="subunit">
    <text evidence="2">Associates with stalled 50S ribosomal subunits.</text>
</comment>
<dbReference type="AlphaFoldDB" id="A0A401HNL5"/>
<dbReference type="GO" id="GO:0072344">
    <property type="term" value="P:rescue of stalled ribosome"/>
    <property type="evidence" value="ECO:0007669"/>
    <property type="project" value="UniProtKB-UniRule"/>
</dbReference>
<evidence type="ECO:0000313" key="4">
    <source>
        <dbReference type="EMBL" id="GBF35802.1"/>
    </source>
</evidence>
<dbReference type="NCBIfam" id="NF041120">
    <property type="entry name" value="RqcH_arch"/>
    <property type="match status" value="1"/>
</dbReference>
<comment type="similarity">
    <text evidence="2">Belongs to the NEMF family.</text>
</comment>
<dbReference type="InterPro" id="IPR008532">
    <property type="entry name" value="NFACT_RNA-bd"/>
</dbReference>
<dbReference type="GO" id="GO:0043023">
    <property type="term" value="F:ribosomal large subunit binding"/>
    <property type="evidence" value="ECO:0007669"/>
    <property type="project" value="UniProtKB-UniRule"/>
</dbReference>
<name>A0A401HNL5_9EURY</name>
<dbReference type="GO" id="GO:0005737">
    <property type="term" value="C:cytoplasm"/>
    <property type="evidence" value="ECO:0007669"/>
    <property type="project" value="UniProtKB-ARBA"/>
</dbReference>
<accession>A0A401HNL5</accession>
<gene>
    <name evidence="2" type="primary">rqcH</name>
    <name evidence="4" type="ORF">MHHB_P0027</name>
</gene>
<dbReference type="PANTHER" id="PTHR15239">
    <property type="entry name" value="NUCLEAR EXPORT MEDIATOR FACTOR NEMF"/>
    <property type="match status" value="1"/>
</dbReference>
<evidence type="ECO:0000259" key="3">
    <source>
        <dbReference type="Pfam" id="PF05670"/>
    </source>
</evidence>
<dbReference type="InterPro" id="IPR043681">
    <property type="entry name" value="RqcH_archaeal"/>
</dbReference>
<proteinExistence type="inferred from homology"/>
<dbReference type="InterPro" id="IPR051608">
    <property type="entry name" value="RQC_Subunit_NEMF"/>
</dbReference>
<dbReference type="Pfam" id="PF05670">
    <property type="entry name" value="NFACT-R_1"/>
    <property type="match status" value="1"/>
</dbReference>